<name>A0A7S1ZC62_9STRA</name>
<reference evidence="2" key="1">
    <citation type="submission" date="2021-01" db="EMBL/GenBank/DDBJ databases">
        <authorList>
            <person name="Corre E."/>
            <person name="Pelletier E."/>
            <person name="Niang G."/>
            <person name="Scheremetjew M."/>
            <person name="Finn R."/>
            <person name="Kale V."/>
            <person name="Holt S."/>
            <person name="Cochrane G."/>
            <person name="Meng A."/>
            <person name="Brown T."/>
            <person name="Cohen L."/>
        </authorList>
    </citation>
    <scope>NUCLEOTIDE SEQUENCE</scope>
    <source>
        <strain evidence="2">Pop2</strain>
    </source>
</reference>
<gene>
    <name evidence="2" type="ORF">DBRI1063_LOCUS13413</name>
</gene>
<sequence>MLLMSSIRKRAATQAVLQYRQYASQSSHPNKQQYRLSNKITKTPLLQKYNPNASSSHPPRSSYTTRTLSSTTTTTESSQKNIMKNAKVHIRGEKYGSREYILLPSNLTIDVNDDSDASLESTIQASKLASLRAHRNIIFGARVYNVTTTDADDEDDSTTTMTTPLNLMTGGCKRLLNVALNDAAEYGEQPQAIAALYGLCDWVSTCIHEMERERNADQCSSEALLHIIQEQEKTGDSTTYEAIKAIATGIPRPGHSVVGVGTFRDGQKGWETLATEYAMTQDGLAQEAALYRMCGGELTNVEHLADRSEDYIRSAGGAMVRFYFL</sequence>
<evidence type="ECO:0000256" key="1">
    <source>
        <dbReference type="SAM" id="MobiDB-lite"/>
    </source>
</evidence>
<organism evidence="2">
    <name type="scientific">Ditylum brightwellii</name>
    <dbReference type="NCBI Taxonomy" id="49249"/>
    <lineage>
        <taxon>Eukaryota</taxon>
        <taxon>Sar</taxon>
        <taxon>Stramenopiles</taxon>
        <taxon>Ochrophyta</taxon>
        <taxon>Bacillariophyta</taxon>
        <taxon>Mediophyceae</taxon>
        <taxon>Lithodesmiophycidae</taxon>
        <taxon>Lithodesmiales</taxon>
        <taxon>Lithodesmiaceae</taxon>
        <taxon>Ditylum</taxon>
    </lineage>
</organism>
<dbReference type="AlphaFoldDB" id="A0A7S1ZC62"/>
<dbReference type="EMBL" id="HBGN01021031">
    <property type="protein sequence ID" value="CAD9334690.1"/>
    <property type="molecule type" value="Transcribed_RNA"/>
</dbReference>
<feature type="compositionally biased region" description="Polar residues" evidence="1">
    <location>
        <begin position="49"/>
        <end position="59"/>
    </location>
</feature>
<accession>A0A7S1ZC62</accession>
<evidence type="ECO:0000313" key="2">
    <source>
        <dbReference type="EMBL" id="CAD9334690.1"/>
    </source>
</evidence>
<protein>
    <submittedName>
        <fullName evidence="2">Uncharacterized protein</fullName>
    </submittedName>
</protein>
<feature type="compositionally biased region" description="Low complexity" evidence="1">
    <location>
        <begin position="61"/>
        <end position="78"/>
    </location>
</feature>
<proteinExistence type="predicted"/>
<feature type="region of interest" description="Disordered" evidence="1">
    <location>
        <begin position="44"/>
        <end position="80"/>
    </location>
</feature>